<feature type="domain" description="CBS" evidence="2">
    <location>
        <begin position="1"/>
        <end position="58"/>
    </location>
</feature>
<name>A0A7J7LTR5_9MAGN</name>
<dbReference type="PROSITE" id="PS51371">
    <property type="entry name" value="CBS"/>
    <property type="match status" value="1"/>
</dbReference>
<keyword evidence="4" id="KW-1185">Reference proteome</keyword>
<dbReference type="PANTHER" id="PTHR43427:SF3">
    <property type="entry name" value="CHLORIDE CHANNEL PROTEIN CLC-F"/>
    <property type="match status" value="1"/>
</dbReference>
<dbReference type="AlphaFoldDB" id="A0A7J7LTR5"/>
<evidence type="ECO:0000256" key="1">
    <source>
        <dbReference type="PROSITE-ProRule" id="PRU00703"/>
    </source>
</evidence>
<dbReference type="SUPFAM" id="SSF54631">
    <property type="entry name" value="CBS-domain pair"/>
    <property type="match status" value="1"/>
</dbReference>
<evidence type="ECO:0000313" key="4">
    <source>
        <dbReference type="Proteomes" id="UP000541444"/>
    </source>
</evidence>
<organism evidence="3 4">
    <name type="scientific">Kingdonia uniflora</name>
    <dbReference type="NCBI Taxonomy" id="39325"/>
    <lineage>
        <taxon>Eukaryota</taxon>
        <taxon>Viridiplantae</taxon>
        <taxon>Streptophyta</taxon>
        <taxon>Embryophyta</taxon>
        <taxon>Tracheophyta</taxon>
        <taxon>Spermatophyta</taxon>
        <taxon>Magnoliopsida</taxon>
        <taxon>Ranunculales</taxon>
        <taxon>Circaeasteraceae</taxon>
        <taxon>Kingdonia</taxon>
    </lineage>
</organism>
<dbReference type="PANTHER" id="PTHR43427">
    <property type="entry name" value="CHLORIDE CHANNEL PROTEIN CLC-E"/>
    <property type="match status" value="1"/>
</dbReference>
<comment type="caution">
    <text evidence="3">The sequence shown here is derived from an EMBL/GenBank/DDBJ whole genome shotgun (WGS) entry which is preliminary data.</text>
</comment>
<dbReference type="InterPro" id="IPR050368">
    <property type="entry name" value="ClC-type_chloride_channel"/>
</dbReference>
<dbReference type="OrthoDB" id="1688516at2759"/>
<proteinExistence type="predicted"/>
<protein>
    <recommendedName>
        <fullName evidence="2">CBS domain-containing protein</fullName>
    </recommendedName>
</protein>
<accession>A0A7J7LTR5</accession>
<keyword evidence="1" id="KW-0129">CBS domain</keyword>
<dbReference type="GO" id="GO:0005794">
    <property type="term" value="C:Golgi apparatus"/>
    <property type="evidence" value="ECO:0007669"/>
    <property type="project" value="TreeGrafter"/>
</dbReference>
<dbReference type="InterPro" id="IPR000644">
    <property type="entry name" value="CBS_dom"/>
</dbReference>
<dbReference type="Pfam" id="PF00571">
    <property type="entry name" value="CBS"/>
    <property type="match status" value="1"/>
</dbReference>
<dbReference type="InterPro" id="IPR046342">
    <property type="entry name" value="CBS_dom_sf"/>
</dbReference>
<dbReference type="GO" id="GO:0009507">
    <property type="term" value="C:chloroplast"/>
    <property type="evidence" value="ECO:0007669"/>
    <property type="project" value="TreeGrafter"/>
</dbReference>
<evidence type="ECO:0000259" key="2">
    <source>
        <dbReference type="PROSITE" id="PS51371"/>
    </source>
</evidence>
<dbReference type="Gene3D" id="3.10.580.10">
    <property type="entry name" value="CBS-domain"/>
    <property type="match status" value="1"/>
</dbReference>
<sequence length="84" mass="9464">MLKNYVKVLSTTILKETIQLMHEGQQTSVLVVDAEGLLEGILTLGEVQRRVFKMTDDIPKDDSAILDVHILDFLFKSQCFPANT</sequence>
<dbReference type="Proteomes" id="UP000541444">
    <property type="component" value="Unassembled WGS sequence"/>
</dbReference>
<dbReference type="EMBL" id="JACGCM010002017">
    <property type="protein sequence ID" value="KAF6145967.1"/>
    <property type="molecule type" value="Genomic_DNA"/>
</dbReference>
<gene>
    <name evidence="3" type="ORF">GIB67_033326</name>
</gene>
<evidence type="ECO:0000313" key="3">
    <source>
        <dbReference type="EMBL" id="KAF6145967.1"/>
    </source>
</evidence>
<reference evidence="3 4" key="1">
    <citation type="journal article" date="2020" name="IScience">
        <title>Genome Sequencing of the Endangered Kingdonia uniflora (Circaeasteraceae, Ranunculales) Reveals Potential Mechanisms of Evolutionary Specialization.</title>
        <authorList>
            <person name="Sun Y."/>
            <person name="Deng T."/>
            <person name="Zhang A."/>
            <person name="Moore M.J."/>
            <person name="Landis J.B."/>
            <person name="Lin N."/>
            <person name="Zhang H."/>
            <person name="Zhang X."/>
            <person name="Huang J."/>
            <person name="Zhang X."/>
            <person name="Sun H."/>
            <person name="Wang H."/>
        </authorList>
    </citation>
    <scope>NUCLEOTIDE SEQUENCE [LARGE SCALE GENOMIC DNA]</scope>
    <source>
        <strain evidence="3">TB1705</strain>
        <tissue evidence="3">Leaf</tissue>
    </source>
</reference>